<evidence type="ECO:0000256" key="4">
    <source>
        <dbReference type="SAM" id="MobiDB-lite"/>
    </source>
</evidence>
<dbReference type="InterPro" id="IPR057544">
    <property type="entry name" value="Beta-prop_SPT8"/>
</dbReference>
<feature type="domain" description="Transcription factor spt8 beta-propeller" evidence="5">
    <location>
        <begin position="95"/>
        <end position="292"/>
    </location>
</feature>
<dbReference type="InterPro" id="IPR020472">
    <property type="entry name" value="WD40_PAC1"/>
</dbReference>
<dbReference type="InterPro" id="IPR001680">
    <property type="entry name" value="WD40_rpt"/>
</dbReference>
<feature type="domain" description="Transcription factor spt8 beta-propeller" evidence="5">
    <location>
        <begin position="306"/>
        <end position="399"/>
    </location>
</feature>
<accession>A0A9W7ZSB9</accession>
<dbReference type="SMART" id="SM00320">
    <property type="entry name" value="WD40"/>
    <property type="match status" value="5"/>
</dbReference>
<evidence type="ECO:0000256" key="3">
    <source>
        <dbReference type="PROSITE-ProRule" id="PRU00221"/>
    </source>
</evidence>
<dbReference type="PANTHER" id="PTHR19848">
    <property type="entry name" value="WD40 REPEAT PROTEIN"/>
    <property type="match status" value="1"/>
</dbReference>
<feature type="compositionally biased region" description="Low complexity" evidence="4">
    <location>
        <begin position="32"/>
        <end position="49"/>
    </location>
</feature>
<dbReference type="PROSITE" id="PS50082">
    <property type="entry name" value="WD_REPEATS_2"/>
    <property type="match status" value="2"/>
</dbReference>
<name>A0A9W7ZSB9_9FUNG</name>
<keyword evidence="7" id="KW-1185">Reference proteome</keyword>
<evidence type="ECO:0000313" key="7">
    <source>
        <dbReference type="Proteomes" id="UP001150569"/>
    </source>
</evidence>
<comment type="caution">
    <text evidence="6">The sequence shown here is derived from an EMBL/GenBank/DDBJ whole genome shotgun (WGS) entry which is preliminary data.</text>
</comment>
<feature type="repeat" description="WD" evidence="3">
    <location>
        <begin position="93"/>
        <end position="125"/>
    </location>
</feature>
<organism evidence="6 7">
    <name type="scientific">Tieghemiomyces parasiticus</name>
    <dbReference type="NCBI Taxonomy" id="78921"/>
    <lineage>
        <taxon>Eukaryota</taxon>
        <taxon>Fungi</taxon>
        <taxon>Fungi incertae sedis</taxon>
        <taxon>Zoopagomycota</taxon>
        <taxon>Kickxellomycotina</taxon>
        <taxon>Dimargaritomycetes</taxon>
        <taxon>Dimargaritales</taxon>
        <taxon>Dimargaritaceae</taxon>
        <taxon>Tieghemiomyces</taxon>
    </lineage>
</organism>
<dbReference type="Gene3D" id="2.130.10.10">
    <property type="entry name" value="YVTN repeat-like/Quinoprotein amine dehydrogenase"/>
    <property type="match status" value="2"/>
</dbReference>
<gene>
    <name evidence="6" type="primary">SPT8</name>
    <name evidence="6" type="ORF">IWQ60_008381</name>
</gene>
<reference evidence="6" key="1">
    <citation type="submission" date="2022-07" db="EMBL/GenBank/DDBJ databases">
        <title>Phylogenomic reconstructions and comparative analyses of Kickxellomycotina fungi.</title>
        <authorList>
            <person name="Reynolds N.K."/>
            <person name="Stajich J.E."/>
            <person name="Barry K."/>
            <person name="Grigoriev I.V."/>
            <person name="Crous P."/>
            <person name="Smith M.E."/>
        </authorList>
    </citation>
    <scope>NUCLEOTIDE SEQUENCE</scope>
    <source>
        <strain evidence="6">RSA 861</strain>
    </source>
</reference>
<dbReference type="Pfam" id="PF23798">
    <property type="entry name" value="Beta-prop_SPT8"/>
    <property type="match status" value="2"/>
</dbReference>
<proteinExistence type="predicted"/>
<dbReference type="PRINTS" id="PR00320">
    <property type="entry name" value="GPROTEINBRPT"/>
</dbReference>
<evidence type="ECO:0000313" key="6">
    <source>
        <dbReference type="EMBL" id="KAJ1915602.1"/>
    </source>
</evidence>
<keyword evidence="1 3" id="KW-0853">WD repeat</keyword>
<dbReference type="AlphaFoldDB" id="A0A9W7ZSB9"/>
<evidence type="ECO:0000256" key="2">
    <source>
        <dbReference type="ARBA" id="ARBA00022737"/>
    </source>
</evidence>
<protein>
    <submittedName>
        <fullName evidence="6">Transcription factor spt8</fullName>
    </submittedName>
</protein>
<feature type="region of interest" description="Disordered" evidence="4">
    <location>
        <begin position="1"/>
        <end position="21"/>
    </location>
</feature>
<dbReference type="SUPFAM" id="SSF50978">
    <property type="entry name" value="WD40 repeat-like"/>
    <property type="match status" value="1"/>
</dbReference>
<dbReference type="Proteomes" id="UP001150569">
    <property type="component" value="Unassembled WGS sequence"/>
</dbReference>
<feature type="region of interest" description="Disordered" evidence="4">
    <location>
        <begin position="30"/>
        <end position="49"/>
    </location>
</feature>
<dbReference type="InterPro" id="IPR015943">
    <property type="entry name" value="WD40/YVTN_repeat-like_dom_sf"/>
</dbReference>
<dbReference type="InterPro" id="IPR036322">
    <property type="entry name" value="WD40_repeat_dom_sf"/>
</dbReference>
<dbReference type="OrthoDB" id="10260946at2759"/>
<feature type="compositionally biased region" description="Polar residues" evidence="4">
    <location>
        <begin position="1"/>
        <end position="11"/>
    </location>
</feature>
<dbReference type="PROSITE" id="PS50294">
    <property type="entry name" value="WD_REPEATS_REGION"/>
    <property type="match status" value="1"/>
</dbReference>
<feature type="repeat" description="WD" evidence="3">
    <location>
        <begin position="223"/>
        <end position="264"/>
    </location>
</feature>
<keyword evidence="2" id="KW-0677">Repeat</keyword>
<dbReference type="PANTHER" id="PTHR19848:SF8">
    <property type="entry name" value="F-BOX AND WD REPEAT DOMAIN CONTAINING 7"/>
    <property type="match status" value="1"/>
</dbReference>
<evidence type="ECO:0000259" key="5">
    <source>
        <dbReference type="Pfam" id="PF23798"/>
    </source>
</evidence>
<dbReference type="EMBL" id="JANBPT010000622">
    <property type="protein sequence ID" value="KAJ1915602.1"/>
    <property type="molecule type" value="Genomic_DNA"/>
</dbReference>
<evidence type="ECO:0000256" key="1">
    <source>
        <dbReference type="ARBA" id="ARBA00022574"/>
    </source>
</evidence>
<sequence length="400" mass="43858">MSSGPPTTDTASPMPPSAGVSAAVMGTMDTLSTSPARPTPAATTTANPPARVGLQRTLPKVVVTSEQIPGEGEVTVLNRPARPAQPIYRKLVAAIHPNSLYSIAATPCMRWVLTGSEDGYIRKWDFFASMNGKNPLTASQRHMQIDTITKGGIMSSYWENDDTPDPFPETGRGTVKNPHYSRSLSPVYSLGVHSDAVWAVSGQEKYIALWGLRYDEGRKVHVFKEHTQPVSTLTVSPDEYGMVSGSWDKRVLYWDLNSGKIAREFKGHTSQISSVSFRPYYRTKDLDATDEAETAVEPADMPVPNPILMTASVDGQCKLWDLRDPTSIPQTLNPQGKTPPWCTSSIWSPDGSKIYVGRRNCTVDEWDFRAAKLIRSLKLPNNSGAVSSLACTANNKQLIW</sequence>